<dbReference type="AlphaFoldDB" id="A0A844GFU8"/>
<dbReference type="RefSeq" id="WP_118509415.1">
    <property type="nucleotide sequence ID" value="NZ_WMBC01000001.1"/>
</dbReference>
<comment type="caution">
    <text evidence="1">The sequence shown here is derived from an EMBL/GenBank/DDBJ whole genome shotgun (WGS) entry which is preliminary data.</text>
</comment>
<evidence type="ECO:0000313" key="1">
    <source>
        <dbReference type="EMBL" id="MTD60062.1"/>
    </source>
</evidence>
<evidence type="ECO:0000313" key="2">
    <source>
        <dbReference type="Proteomes" id="UP000437824"/>
    </source>
</evidence>
<protein>
    <submittedName>
        <fullName evidence="1">Uncharacterized protein</fullName>
    </submittedName>
</protein>
<accession>A0A844GFU8</accession>
<dbReference type="EMBL" id="WMBC01000001">
    <property type="protein sequence ID" value="MTD60062.1"/>
    <property type="molecule type" value="Genomic_DNA"/>
</dbReference>
<organism evidence="1 2">
    <name type="scientific">Blautia luti DSM 14534 = JCM 17040</name>
    <dbReference type="NCBI Taxonomy" id="649762"/>
    <lineage>
        <taxon>Bacteria</taxon>
        <taxon>Bacillati</taxon>
        <taxon>Bacillota</taxon>
        <taxon>Clostridia</taxon>
        <taxon>Lachnospirales</taxon>
        <taxon>Lachnospiraceae</taxon>
        <taxon>Blautia</taxon>
    </lineage>
</organism>
<proteinExistence type="predicted"/>
<name>A0A844GFU8_9FIRM</name>
<dbReference type="Proteomes" id="UP000437824">
    <property type="component" value="Unassembled WGS sequence"/>
</dbReference>
<gene>
    <name evidence="1" type="ORF">GKZ57_01985</name>
</gene>
<reference evidence="1 2" key="1">
    <citation type="submission" date="2019-11" db="EMBL/GenBank/DDBJ databases">
        <title>Draft genome sequence of Blautia luti DSM 14534T, isolated from human stool.</title>
        <authorList>
            <person name="Ortiz R."/>
            <person name="Melis-Arcos F."/>
            <person name="Covarrubias P."/>
            <person name="Cardenas J.P."/>
            <person name="Perez-Donoso J."/>
            <person name="Almonacid D."/>
        </authorList>
    </citation>
    <scope>NUCLEOTIDE SEQUENCE [LARGE SCALE GENOMIC DNA]</scope>
    <source>
        <strain evidence="1 2">DSM 14534</strain>
    </source>
</reference>
<sequence length="165" mass="18394">MNKRRTQFLSMGIPSMFVIFSVLCLVILALLTLGTSRQDLQAAQVSLKQTTDYCNACTQASAQYQNIVAAARDAACASSDKSDYLSRMKNLVKDFSDISLTWDSTNQTASFVLDYSDSQGLYVEFQLSWPAQDSSFSPQLLTWKTVTTGTWNPNNRQPVYKGEQS</sequence>